<organism evidence="1 2">
    <name type="scientific">Dictyobacter arantiisoli</name>
    <dbReference type="NCBI Taxonomy" id="2014874"/>
    <lineage>
        <taxon>Bacteria</taxon>
        <taxon>Bacillati</taxon>
        <taxon>Chloroflexota</taxon>
        <taxon>Ktedonobacteria</taxon>
        <taxon>Ktedonobacterales</taxon>
        <taxon>Dictyobacteraceae</taxon>
        <taxon>Dictyobacter</taxon>
    </lineage>
</organism>
<dbReference type="Proteomes" id="UP000322530">
    <property type="component" value="Unassembled WGS sequence"/>
</dbReference>
<accession>A0A5A5TKE3</accession>
<proteinExistence type="predicted"/>
<name>A0A5A5TKE3_9CHLR</name>
<dbReference type="AlphaFoldDB" id="A0A5A5TKE3"/>
<reference evidence="1 2" key="1">
    <citation type="submission" date="2019-01" db="EMBL/GenBank/DDBJ databases">
        <title>Draft genome sequence of Dictyobacter sp. Uno17.</title>
        <authorList>
            <person name="Wang C.M."/>
            <person name="Zheng Y."/>
            <person name="Sakai Y."/>
            <person name="Abe K."/>
            <person name="Yokota A."/>
            <person name="Yabe S."/>
        </authorList>
    </citation>
    <scope>NUCLEOTIDE SEQUENCE [LARGE SCALE GENOMIC DNA]</scope>
    <source>
        <strain evidence="1 2">Uno17</strain>
    </source>
</reference>
<dbReference type="RefSeq" id="WP_149404709.1">
    <property type="nucleotide sequence ID" value="NZ_BIXY01000172.1"/>
</dbReference>
<protein>
    <submittedName>
        <fullName evidence="1">Uncharacterized protein</fullName>
    </submittedName>
</protein>
<keyword evidence="2" id="KW-1185">Reference proteome</keyword>
<comment type="caution">
    <text evidence="1">The sequence shown here is derived from an EMBL/GenBank/DDBJ whole genome shotgun (WGS) entry which is preliminary data.</text>
</comment>
<gene>
    <name evidence="1" type="ORF">KDI_54810</name>
</gene>
<dbReference type="EMBL" id="BIXY01000172">
    <property type="protein sequence ID" value="GCF11917.1"/>
    <property type="molecule type" value="Genomic_DNA"/>
</dbReference>
<sequence length="75" mass="8681">MPTASYERFLYQAEVQLQQKELESSRAILMEGAMLAKELGSRLYFNKLAGSYHQLQEQWGKEPSVAALEEVFQPW</sequence>
<evidence type="ECO:0000313" key="2">
    <source>
        <dbReference type="Proteomes" id="UP000322530"/>
    </source>
</evidence>
<dbReference type="OrthoDB" id="162044at2"/>
<evidence type="ECO:0000313" key="1">
    <source>
        <dbReference type="EMBL" id="GCF11917.1"/>
    </source>
</evidence>